<feature type="transmembrane region" description="Helical" evidence="1">
    <location>
        <begin position="24"/>
        <end position="44"/>
    </location>
</feature>
<reference evidence="2 3" key="1">
    <citation type="submission" date="2023-03" db="EMBL/GenBank/DDBJ databases">
        <title>High recombination rates correlate with genetic variation in Cardiocondyla obscurior ants.</title>
        <authorList>
            <person name="Errbii M."/>
        </authorList>
    </citation>
    <scope>NUCLEOTIDE SEQUENCE [LARGE SCALE GENOMIC DNA]</scope>
    <source>
        <strain evidence="2">Alpha-2009</strain>
        <tissue evidence="2">Whole body</tissue>
    </source>
</reference>
<keyword evidence="3" id="KW-1185">Reference proteome</keyword>
<dbReference type="Proteomes" id="UP001430953">
    <property type="component" value="Unassembled WGS sequence"/>
</dbReference>
<name>A0AAW2EY22_9HYME</name>
<accession>A0AAW2EY22</accession>
<keyword evidence="1" id="KW-1133">Transmembrane helix</keyword>
<gene>
    <name evidence="2" type="ORF">PUN28_014956</name>
</gene>
<evidence type="ECO:0000313" key="2">
    <source>
        <dbReference type="EMBL" id="KAL0108047.1"/>
    </source>
</evidence>
<sequence>MNLCRVCRVRLGQRSMKLILRNRGIARLGLLFLKLIICLVELMFPETIGASRKTTIGLLYQSQSSGFISGTVPSLESMWLDHT</sequence>
<comment type="caution">
    <text evidence="2">The sequence shown here is derived from an EMBL/GenBank/DDBJ whole genome shotgun (WGS) entry which is preliminary data.</text>
</comment>
<evidence type="ECO:0000313" key="3">
    <source>
        <dbReference type="Proteomes" id="UP001430953"/>
    </source>
</evidence>
<evidence type="ECO:0000256" key="1">
    <source>
        <dbReference type="SAM" id="Phobius"/>
    </source>
</evidence>
<protein>
    <submittedName>
        <fullName evidence="2">Uncharacterized protein</fullName>
    </submittedName>
</protein>
<dbReference type="AlphaFoldDB" id="A0AAW2EY22"/>
<proteinExistence type="predicted"/>
<keyword evidence="1" id="KW-0472">Membrane</keyword>
<keyword evidence="1" id="KW-0812">Transmembrane</keyword>
<organism evidence="2 3">
    <name type="scientific">Cardiocondyla obscurior</name>
    <dbReference type="NCBI Taxonomy" id="286306"/>
    <lineage>
        <taxon>Eukaryota</taxon>
        <taxon>Metazoa</taxon>
        <taxon>Ecdysozoa</taxon>
        <taxon>Arthropoda</taxon>
        <taxon>Hexapoda</taxon>
        <taxon>Insecta</taxon>
        <taxon>Pterygota</taxon>
        <taxon>Neoptera</taxon>
        <taxon>Endopterygota</taxon>
        <taxon>Hymenoptera</taxon>
        <taxon>Apocrita</taxon>
        <taxon>Aculeata</taxon>
        <taxon>Formicoidea</taxon>
        <taxon>Formicidae</taxon>
        <taxon>Myrmicinae</taxon>
        <taxon>Cardiocondyla</taxon>
    </lineage>
</organism>
<dbReference type="EMBL" id="JADYXP020000016">
    <property type="protein sequence ID" value="KAL0108047.1"/>
    <property type="molecule type" value="Genomic_DNA"/>
</dbReference>